<reference evidence="1 2" key="2">
    <citation type="journal article" date="2009" name="PLoS ONE">
        <title>An integrated genetic and cytogenetic map of the cucumber genome.</title>
        <authorList>
            <person name="Ren Y."/>
            <person name="Zhang Z."/>
            <person name="Liu J."/>
            <person name="Staub J.E."/>
            <person name="Han Y."/>
            <person name="Cheng Z."/>
            <person name="Li X."/>
            <person name="Lu J."/>
            <person name="Miao H."/>
            <person name="Kang H."/>
            <person name="Xie B."/>
            <person name="Gu X."/>
            <person name="Wang X."/>
            <person name="Du Y."/>
            <person name="Jin W."/>
            <person name="Huang S."/>
        </authorList>
    </citation>
    <scope>NUCLEOTIDE SEQUENCE [LARGE SCALE GENOMIC DNA]</scope>
    <source>
        <strain evidence="2">cv. 9930</strain>
    </source>
</reference>
<keyword evidence="2" id="KW-1185">Reference proteome</keyword>
<sequence>MDLIDLCCIYLFGGCLMDESCTLPDKTLSTTESSIIFGRNEDLLIYKIMTWRSCLNVVFIFSRRLSLNPECLSTCTCHI</sequence>
<reference evidence="1 2" key="3">
    <citation type="journal article" date="2010" name="BMC Genomics">
        <title>Transcriptome sequencing and comparative analysis of cucumber flowers with different sex types.</title>
        <authorList>
            <person name="Guo S."/>
            <person name="Zheng Y."/>
            <person name="Joung J.G."/>
            <person name="Liu S."/>
            <person name="Zhang Z."/>
            <person name="Crasta O.R."/>
            <person name="Sobral B.W."/>
            <person name="Xu Y."/>
            <person name="Huang S."/>
            <person name="Fei Z."/>
        </authorList>
    </citation>
    <scope>NUCLEOTIDE SEQUENCE [LARGE SCALE GENOMIC DNA]</scope>
    <source>
        <strain evidence="2">cv. 9930</strain>
    </source>
</reference>
<name>A0A0A0K9G6_CUCSA</name>
<gene>
    <name evidence="1" type="ORF">Csa_7G449440</name>
</gene>
<reference evidence="1 2" key="4">
    <citation type="journal article" date="2011" name="BMC Genomics">
        <title>RNA-Seq improves annotation of protein-coding genes in the cucumber genome.</title>
        <authorList>
            <person name="Li Z."/>
            <person name="Zhang Z."/>
            <person name="Yan P."/>
            <person name="Huang S."/>
            <person name="Fei Z."/>
            <person name="Lin K."/>
        </authorList>
    </citation>
    <scope>NUCLEOTIDE SEQUENCE [LARGE SCALE GENOMIC DNA]</scope>
    <source>
        <strain evidence="2">cv. 9930</strain>
    </source>
</reference>
<organism evidence="1 2">
    <name type="scientific">Cucumis sativus</name>
    <name type="common">Cucumber</name>
    <dbReference type="NCBI Taxonomy" id="3659"/>
    <lineage>
        <taxon>Eukaryota</taxon>
        <taxon>Viridiplantae</taxon>
        <taxon>Streptophyta</taxon>
        <taxon>Embryophyta</taxon>
        <taxon>Tracheophyta</taxon>
        <taxon>Spermatophyta</taxon>
        <taxon>Magnoliopsida</taxon>
        <taxon>eudicotyledons</taxon>
        <taxon>Gunneridae</taxon>
        <taxon>Pentapetalae</taxon>
        <taxon>rosids</taxon>
        <taxon>fabids</taxon>
        <taxon>Cucurbitales</taxon>
        <taxon>Cucurbitaceae</taxon>
        <taxon>Benincaseae</taxon>
        <taxon>Cucumis</taxon>
    </lineage>
</organism>
<protein>
    <submittedName>
        <fullName evidence="1">Uncharacterized protein</fullName>
    </submittedName>
</protein>
<accession>A0A0A0K9G6</accession>
<dbReference type="AlphaFoldDB" id="A0A0A0K9G6"/>
<dbReference type="EMBL" id="CM002928">
    <property type="protein sequence ID" value="KGN45484.1"/>
    <property type="molecule type" value="Genomic_DNA"/>
</dbReference>
<proteinExistence type="predicted"/>
<evidence type="ECO:0000313" key="1">
    <source>
        <dbReference type="EMBL" id="KGN45484.1"/>
    </source>
</evidence>
<dbReference type="Gramene" id="KGN45484">
    <property type="protein sequence ID" value="KGN45484"/>
    <property type="gene ID" value="Csa_7G449440"/>
</dbReference>
<evidence type="ECO:0000313" key="2">
    <source>
        <dbReference type="Proteomes" id="UP000029981"/>
    </source>
</evidence>
<reference evidence="1 2" key="1">
    <citation type="journal article" date="2009" name="Nat. Genet.">
        <title>The genome of the cucumber, Cucumis sativus L.</title>
        <authorList>
            <person name="Huang S."/>
            <person name="Li R."/>
            <person name="Zhang Z."/>
            <person name="Li L."/>
            <person name="Gu X."/>
            <person name="Fan W."/>
            <person name="Lucas W.J."/>
            <person name="Wang X."/>
            <person name="Xie B."/>
            <person name="Ni P."/>
            <person name="Ren Y."/>
            <person name="Zhu H."/>
            <person name="Li J."/>
            <person name="Lin K."/>
            <person name="Jin W."/>
            <person name="Fei Z."/>
            <person name="Li G."/>
            <person name="Staub J."/>
            <person name="Kilian A."/>
            <person name="van der Vossen E.A."/>
            <person name="Wu Y."/>
            <person name="Guo J."/>
            <person name="He J."/>
            <person name="Jia Z."/>
            <person name="Ren Y."/>
            <person name="Tian G."/>
            <person name="Lu Y."/>
            <person name="Ruan J."/>
            <person name="Qian W."/>
            <person name="Wang M."/>
            <person name="Huang Q."/>
            <person name="Li B."/>
            <person name="Xuan Z."/>
            <person name="Cao J."/>
            <person name="Asan"/>
            <person name="Wu Z."/>
            <person name="Zhang J."/>
            <person name="Cai Q."/>
            <person name="Bai Y."/>
            <person name="Zhao B."/>
            <person name="Han Y."/>
            <person name="Li Y."/>
            <person name="Li X."/>
            <person name="Wang S."/>
            <person name="Shi Q."/>
            <person name="Liu S."/>
            <person name="Cho W.K."/>
            <person name="Kim J.Y."/>
            <person name="Xu Y."/>
            <person name="Heller-Uszynska K."/>
            <person name="Miao H."/>
            <person name="Cheng Z."/>
            <person name="Zhang S."/>
            <person name="Wu J."/>
            <person name="Yang Y."/>
            <person name="Kang H."/>
            <person name="Li M."/>
            <person name="Liang H."/>
            <person name="Ren X."/>
            <person name="Shi Z."/>
            <person name="Wen M."/>
            <person name="Jian M."/>
            <person name="Yang H."/>
            <person name="Zhang G."/>
            <person name="Yang Z."/>
            <person name="Chen R."/>
            <person name="Liu S."/>
            <person name="Li J."/>
            <person name="Ma L."/>
            <person name="Liu H."/>
            <person name="Zhou Y."/>
            <person name="Zhao J."/>
            <person name="Fang X."/>
            <person name="Li G."/>
            <person name="Fang L."/>
            <person name="Li Y."/>
            <person name="Liu D."/>
            <person name="Zheng H."/>
            <person name="Zhang Y."/>
            <person name="Qin N."/>
            <person name="Li Z."/>
            <person name="Yang G."/>
            <person name="Yang S."/>
            <person name="Bolund L."/>
            <person name="Kristiansen K."/>
            <person name="Zheng H."/>
            <person name="Li S."/>
            <person name="Zhang X."/>
            <person name="Yang H."/>
            <person name="Wang J."/>
            <person name="Sun R."/>
            <person name="Zhang B."/>
            <person name="Jiang S."/>
            <person name="Wang J."/>
            <person name="Du Y."/>
            <person name="Li S."/>
        </authorList>
    </citation>
    <scope>NUCLEOTIDE SEQUENCE [LARGE SCALE GENOMIC DNA]</scope>
    <source>
        <strain evidence="2">cv. 9930</strain>
    </source>
</reference>
<dbReference type="Proteomes" id="UP000029981">
    <property type="component" value="Chromosome 7"/>
</dbReference>